<dbReference type="AlphaFoldDB" id="A0A9Q1QHA8"/>
<accession>A0A9Q1QHA8</accession>
<protein>
    <submittedName>
        <fullName evidence="1">Uncharacterized protein</fullName>
    </submittedName>
</protein>
<comment type="caution">
    <text evidence="1">The sequence shown here is derived from an EMBL/GenBank/DDBJ whole genome shotgun (WGS) entry which is preliminary data.</text>
</comment>
<evidence type="ECO:0000313" key="2">
    <source>
        <dbReference type="Proteomes" id="UP001153076"/>
    </source>
</evidence>
<keyword evidence="2" id="KW-1185">Reference proteome</keyword>
<reference evidence="1" key="1">
    <citation type="submission" date="2022-04" db="EMBL/GenBank/DDBJ databases">
        <title>Carnegiea gigantea Genome sequencing and assembly v2.</title>
        <authorList>
            <person name="Copetti D."/>
            <person name="Sanderson M.J."/>
            <person name="Burquez A."/>
            <person name="Wojciechowski M.F."/>
        </authorList>
    </citation>
    <scope>NUCLEOTIDE SEQUENCE</scope>
    <source>
        <strain evidence="1">SGP5-SGP5p</strain>
        <tissue evidence="1">Aerial part</tissue>
    </source>
</reference>
<name>A0A9Q1QHA8_9CARY</name>
<sequence>MATSRGGKASNCTNRASKARTAKRRSCCLASDLAKRTCTPRFKDHGKHLRHHLRLQPLSDQTTSTHLLAYLLALKSLLTTNSSTRHHRIMSCSQNYVCHIYDHTDLINQLDFIQLVMGLTSKKINVLIRLTSLIYYGAKPTVSFQPTDLEKVTQSAYQLIHSISSVPHFC</sequence>
<evidence type="ECO:0000313" key="1">
    <source>
        <dbReference type="EMBL" id="KAJ8441794.1"/>
    </source>
</evidence>
<dbReference type="EMBL" id="JAKOGI010000153">
    <property type="protein sequence ID" value="KAJ8441794.1"/>
    <property type="molecule type" value="Genomic_DNA"/>
</dbReference>
<gene>
    <name evidence="1" type="ORF">Cgig2_021484</name>
</gene>
<dbReference type="Proteomes" id="UP001153076">
    <property type="component" value="Unassembled WGS sequence"/>
</dbReference>
<proteinExistence type="predicted"/>
<organism evidence="1 2">
    <name type="scientific">Carnegiea gigantea</name>
    <dbReference type="NCBI Taxonomy" id="171969"/>
    <lineage>
        <taxon>Eukaryota</taxon>
        <taxon>Viridiplantae</taxon>
        <taxon>Streptophyta</taxon>
        <taxon>Embryophyta</taxon>
        <taxon>Tracheophyta</taxon>
        <taxon>Spermatophyta</taxon>
        <taxon>Magnoliopsida</taxon>
        <taxon>eudicotyledons</taxon>
        <taxon>Gunneridae</taxon>
        <taxon>Pentapetalae</taxon>
        <taxon>Caryophyllales</taxon>
        <taxon>Cactineae</taxon>
        <taxon>Cactaceae</taxon>
        <taxon>Cactoideae</taxon>
        <taxon>Echinocereeae</taxon>
        <taxon>Carnegiea</taxon>
    </lineage>
</organism>